<keyword evidence="2" id="KW-0808">Transferase</keyword>
<dbReference type="PANTHER" id="PTHR11085">
    <property type="entry name" value="NAD-DEPENDENT PROTEIN DEACYLASE SIRTUIN-5, MITOCHONDRIAL-RELATED"/>
    <property type="match status" value="1"/>
</dbReference>
<keyword evidence="4" id="KW-0862">Zinc</keyword>
<dbReference type="SUPFAM" id="SSF52467">
    <property type="entry name" value="DHS-like NAD/FAD-binding domain"/>
    <property type="match status" value="1"/>
</dbReference>
<reference evidence="6 7" key="1">
    <citation type="submission" date="2019-10" db="EMBL/GenBank/DDBJ databases">
        <title>Georgenia wutianyii sp. nov. and Georgenia yuyongxinii sp. nov. isolated from plateau pika (Ochotona curzoniae) in the Qinghai-Tibet plateau of China.</title>
        <authorList>
            <person name="Tian Z."/>
        </authorList>
    </citation>
    <scope>NUCLEOTIDE SEQUENCE [LARGE SCALE GENOMIC DNA]</scope>
    <source>
        <strain evidence="6 7">JCM 19765</strain>
    </source>
</reference>
<dbReference type="Pfam" id="PF02146">
    <property type="entry name" value="SIR2"/>
    <property type="match status" value="1"/>
</dbReference>
<evidence type="ECO:0000256" key="2">
    <source>
        <dbReference type="ARBA" id="ARBA00022679"/>
    </source>
</evidence>
<sequence>MTTSTRPPLGADELARAVAEVADLLRGRRTVALTGAGLSTEAGLPDYRGSGVPEREPISYQQFVGAEHWRRYCWARNQAGWSLLERLAPTAGHRALAELEAGGLVGGVITQNVDRLHTRAGSRRVHELHGAYDRVVCLDCGDRSSRAELDARLRSLNPGLVAVASLAEVEVLPAADESRAIVCTFETAPCDRCGGTLKPDVVFFGELLPADEMERSFALVEESDVLLVAGTSLAVQTGMWMVQEALDLGRDVVVVNHGPTAADRHATVRVTGGTGEVLGGVAERLAQGA</sequence>
<keyword evidence="4" id="KW-0479">Metal-binding</keyword>
<evidence type="ECO:0000313" key="7">
    <source>
        <dbReference type="Proteomes" id="UP000437709"/>
    </source>
</evidence>
<dbReference type="EC" id="2.3.1.286" evidence="1"/>
<dbReference type="GO" id="GO:0070403">
    <property type="term" value="F:NAD+ binding"/>
    <property type="evidence" value="ECO:0007669"/>
    <property type="project" value="InterPro"/>
</dbReference>
<feature type="domain" description="Deacetylase sirtuin-type" evidence="5">
    <location>
        <begin position="11"/>
        <end position="288"/>
    </location>
</feature>
<evidence type="ECO:0000313" key="6">
    <source>
        <dbReference type="EMBL" id="MPV37043.1"/>
    </source>
</evidence>
<keyword evidence="3" id="KW-0520">NAD</keyword>
<protein>
    <recommendedName>
        <fullName evidence="1">protein acetyllysine N-acetyltransferase</fullName>
        <ecNumber evidence="1">2.3.1.286</ecNumber>
    </recommendedName>
</protein>
<dbReference type="InterPro" id="IPR029035">
    <property type="entry name" value="DHS-like_NAD/FAD-binding_dom"/>
</dbReference>
<dbReference type="PROSITE" id="PS50305">
    <property type="entry name" value="SIRTUIN"/>
    <property type="match status" value="1"/>
</dbReference>
<dbReference type="Proteomes" id="UP000437709">
    <property type="component" value="Unassembled WGS sequence"/>
</dbReference>
<dbReference type="GO" id="GO:0046872">
    <property type="term" value="F:metal ion binding"/>
    <property type="evidence" value="ECO:0007669"/>
    <property type="project" value="UniProtKB-KW"/>
</dbReference>
<feature type="active site" description="Proton acceptor" evidence="4">
    <location>
        <position position="129"/>
    </location>
</feature>
<dbReference type="Gene3D" id="3.40.50.1220">
    <property type="entry name" value="TPP-binding domain"/>
    <property type="match status" value="1"/>
</dbReference>
<proteinExistence type="predicted"/>
<dbReference type="InterPro" id="IPR003000">
    <property type="entry name" value="Sirtuin"/>
</dbReference>
<organism evidence="6 7">
    <name type="scientific">Georgenia subflava</name>
    <dbReference type="NCBI Taxonomy" id="1622177"/>
    <lineage>
        <taxon>Bacteria</taxon>
        <taxon>Bacillati</taxon>
        <taxon>Actinomycetota</taxon>
        <taxon>Actinomycetes</taxon>
        <taxon>Micrococcales</taxon>
        <taxon>Bogoriellaceae</taxon>
        <taxon>Georgenia</taxon>
    </lineage>
</organism>
<keyword evidence="7" id="KW-1185">Reference proteome</keyword>
<dbReference type="InterPro" id="IPR050134">
    <property type="entry name" value="NAD-dep_sirtuin_deacylases"/>
</dbReference>
<dbReference type="InterPro" id="IPR026591">
    <property type="entry name" value="Sirtuin_cat_small_dom_sf"/>
</dbReference>
<evidence type="ECO:0000256" key="3">
    <source>
        <dbReference type="ARBA" id="ARBA00023027"/>
    </source>
</evidence>
<evidence type="ECO:0000259" key="5">
    <source>
        <dbReference type="PROSITE" id="PS50305"/>
    </source>
</evidence>
<dbReference type="OrthoDB" id="9800582at2"/>
<dbReference type="EMBL" id="WHPC01000024">
    <property type="protein sequence ID" value="MPV37043.1"/>
    <property type="molecule type" value="Genomic_DNA"/>
</dbReference>
<feature type="binding site" evidence="4">
    <location>
        <position position="140"/>
    </location>
    <ligand>
        <name>Zn(2+)</name>
        <dbReference type="ChEBI" id="CHEBI:29105"/>
    </ligand>
</feature>
<accession>A0A6N7EIZ1</accession>
<feature type="binding site" evidence="4">
    <location>
        <position position="193"/>
    </location>
    <ligand>
        <name>Zn(2+)</name>
        <dbReference type="ChEBI" id="CHEBI:29105"/>
    </ligand>
</feature>
<dbReference type="GO" id="GO:0017136">
    <property type="term" value="F:histone deacetylase activity, NAD-dependent"/>
    <property type="evidence" value="ECO:0007669"/>
    <property type="project" value="TreeGrafter"/>
</dbReference>
<evidence type="ECO:0000256" key="1">
    <source>
        <dbReference type="ARBA" id="ARBA00012928"/>
    </source>
</evidence>
<gene>
    <name evidence="6" type="ORF">GB881_08265</name>
</gene>
<dbReference type="InterPro" id="IPR026590">
    <property type="entry name" value="Ssirtuin_cat_dom"/>
</dbReference>
<evidence type="ECO:0000256" key="4">
    <source>
        <dbReference type="PROSITE-ProRule" id="PRU00236"/>
    </source>
</evidence>
<feature type="binding site" evidence="4">
    <location>
        <position position="137"/>
    </location>
    <ligand>
        <name>Zn(2+)</name>
        <dbReference type="ChEBI" id="CHEBI:29105"/>
    </ligand>
</feature>
<dbReference type="AlphaFoldDB" id="A0A6N7EIZ1"/>
<name>A0A6N7EIZ1_9MICO</name>
<feature type="binding site" evidence="4">
    <location>
        <position position="190"/>
    </location>
    <ligand>
        <name>Zn(2+)</name>
        <dbReference type="ChEBI" id="CHEBI:29105"/>
    </ligand>
</feature>
<comment type="caution">
    <text evidence="6">The sequence shown here is derived from an EMBL/GenBank/DDBJ whole genome shotgun (WGS) entry which is preliminary data.</text>
</comment>
<dbReference type="RefSeq" id="WP_152193677.1">
    <property type="nucleotide sequence ID" value="NZ_VUKD01000001.1"/>
</dbReference>
<dbReference type="Gene3D" id="3.30.1600.10">
    <property type="entry name" value="SIR2/SIRT2 'Small Domain"/>
    <property type="match status" value="1"/>
</dbReference>
<dbReference type="PANTHER" id="PTHR11085:SF10">
    <property type="entry name" value="NAD-DEPENDENT PROTEIN DEACYLASE SIRTUIN-5, MITOCHONDRIAL-RELATED"/>
    <property type="match status" value="1"/>
</dbReference>